<dbReference type="FunFam" id="3.40.50.150:FF:000131">
    <property type="entry name" value="tRNA wybutosine-synthesizing protein 2/3/4"/>
    <property type="match status" value="1"/>
</dbReference>
<evidence type="ECO:0000256" key="7">
    <source>
        <dbReference type="ARBA" id="ARBA00022679"/>
    </source>
</evidence>
<evidence type="ECO:0000256" key="1">
    <source>
        <dbReference type="ARBA" id="ARBA00001070"/>
    </source>
</evidence>
<comment type="caution">
    <text evidence="16">The sequence shown here is derived from an EMBL/GenBank/DDBJ whole genome shotgun (WGS) entry which is preliminary data.</text>
</comment>
<dbReference type="SUPFAM" id="SSF53335">
    <property type="entry name" value="S-adenosyl-L-methionine-dependent methyltransferases"/>
    <property type="match status" value="1"/>
</dbReference>
<dbReference type="GO" id="GO:0070012">
    <property type="term" value="F:oligopeptidase activity"/>
    <property type="evidence" value="ECO:0007669"/>
    <property type="project" value="TreeGrafter"/>
</dbReference>
<evidence type="ECO:0000256" key="13">
    <source>
        <dbReference type="SAM" id="MobiDB-lite"/>
    </source>
</evidence>
<dbReference type="EMBL" id="CAJOBG010000011">
    <property type="protein sequence ID" value="CAF3735235.1"/>
    <property type="molecule type" value="Genomic_DNA"/>
</dbReference>
<evidence type="ECO:0000259" key="14">
    <source>
        <dbReference type="PROSITE" id="PS51684"/>
    </source>
</evidence>
<evidence type="ECO:0000256" key="12">
    <source>
        <dbReference type="ARBA" id="ARBA00029698"/>
    </source>
</evidence>
<evidence type="ECO:0000256" key="5">
    <source>
        <dbReference type="ARBA" id="ARBA00022603"/>
    </source>
</evidence>
<dbReference type="GO" id="GO:0005829">
    <property type="term" value="C:cytosol"/>
    <property type="evidence" value="ECO:0007669"/>
    <property type="project" value="TreeGrafter"/>
</dbReference>
<evidence type="ECO:0000256" key="2">
    <source>
        <dbReference type="ARBA" id="ARBA00005228"/>
    </source>
</evidence>
<dbReference type="InterPro" id="IPR001375">
    <property type="entry name" value="Peptidase_S9_cat"/>
</dbReference>
<dbReference type="Pfam" id="PF00326">
    <property type="entry name" value="Peptidase_S9"/>
    <property type="match status" value="1"/>
</dbReference>
<keyword evidence="18" id="KW-1185">Reference proteome</keyword>
<feature type="region of interest" description="Disordered" evidence="13">
    <location>
        <begin position="211"/>
        <end position="235"/>
    </location>
</feature>
<dbReference type="GO" id="GO:0004252">
    <property type="term" value="F:serine-type endopeptidase activity"/>
    <property type="evidence" value="ECO:0007669"/>
    <property type="project" value="UniProtKB-EC"/>
</dbReference>
<dbReference type="InterPro" id="IPR029063">
    <property type="entry name" value="SAM-dependent_MTases_sf"/>
</dbReference>
<dbReference type="GO" id="GO:0008168">
    <property type="term" value="F:methyltransferase activity"/>
    <property type="evidence" value="ECO:0007669"/>
    <property type="project" value="UniProtKB-KW"/>
</dbReference>
<evidence type="ECO:0000256" key="8">
    <source>
        <dbReference type="ARBA" id="ARBA00022691"/>
    </source>
</evidence>
<dbReference type="EMBL" id="CAJOBF010000003">
    <property type="protein sequence ID" value="CAF3719504.1"/>
    <property type="molecule type" value="Genomic_DNA"/>
</dbReference>
<accession>A0A818X449</accession>
<dbReference type="PANTHER" id="PTHR42881">
    <property type="entry name" value="PROLYL ENDOPEPTIDASE"/>
    <property type="match status" value="1"/>
</dbReference>
<dbReference type="CDD" id="cd02440">
    <property type="entry name" value="AdoMet_MTases"/>
    <property type="match status" value="1"/>
</dbReference>
<dbReference type="Gene3D" id="2.130.10.120">
    <property type="entry name" value="Prolyl oligopeptidase, N-terminal domain"/>
    <property type="match status" value="1"/>
</dbReference>
<dbReference type="PROSITE" id="PS51684">
    <property type="entry name" value="SAM_MT_TRM5_TYW2"/>
    <property type="match status" value="1"/>
</dbReference>
<reference evidence="16" key="1">
    <citation type="submission" date="2021-02" db="EMBL/GenBank/DDBJ databases">
        <authorList>
            <person name="Nowell W R."/>
        </authorList>
    </citation>
    <scope>NUCLEOTIDE SEQUENCE</scope>
</reference>
<dbReference type="Proteomes" id="UP000663866">
    <property type="component" value="Unassembled WGS sequence"/>
</dbReference>
<dbReference type="InterPro" id="IPR030382">
    <property type="entry name" value="MeTrfase_TRM5/TYW2"/>
</dbReference>
<protein>
    <recommendedName>
        <fullName evidence="4">Prolyl endopeptidase</fullName>
        <ecNumber evidence="3">3.4.21.26</ecNumber>
    </recommendedName>
    <alternativeName>
        <fullName evidence="12">Post-proline cleaving enzyme</fullName>
    </alternativeName>
</protein>
<dbReference type="Pfam" id="PF02475">
    <property type="entry name" value="TRM5-TYW2_MTfase"/>
    <property type="match status" value="1"/>
</dbReference>
<dbReference type="AlphaFoldDB" id="A0A818X449"/>
<evidence type="ECO:0000313" key="15">
    <source>
        <dbReference type="EMBL" id="CAF3719504.1"/>
    </source>
</evidence>
<evidence type="ECO:0000256" key="3">
    <source>
        <dbReference type="ARBA" id="ARBA00011897"/>
    </source>
</evidence>
<proteinExistence type="inferred from homology"/>
<dbReference type="SUPFAM" id="SSF53474">
    <property type="entry name" value="alpha/beta-Hydrolases"/>
    <property type="match status" value="1"/>
</dbReference>
<name>A0A818X449_9BILA</name>
<dbReference type="Proteomes" id="UP000676336">
    <property type="component" value="Unassembled WGS sequence"/>
</dbReference>
<evidence type="ECO:0000256" key="9">
    <source>
        <dbReference type="ARBA" id="ARBA00022694"/>
    </source>
</evidence>
<dbReference type="EMBL" id="CAJOBI010002979">
    <property type="protein sequence ID" value="CAF3951733.1"/>
    <property type="molecule type" value="Genomic_DNA"/>
</dbReference>
<dbReference type="InterPro" id="IPR056743">
    <property type="entry name" value="TRM5-TYW2-like_MTfase"/>
</dbReference>
<dbReference type="PANTHER" id="PTHR42881:SF2">
    <property type="entry name" value="PROLYL ENDOPEPTIDASE"/>
    <property type="match status" value="1"/>
</dbReference>
<dbReference type="InterPro" id="IPR051167">
    <property type="entry name" value="Prolyl_oligopep/macrocyclase"/>
</dbReference>
<keyword evidence="8" id="KW-0949">S-adenosyl-L-methionine</keyword>
<feature type="domain" description="SAM-dependent methyltransferase TRM5/TYW2-type" evidence="14">
    <location>
        <begin position="795"/>
        <end position="1065"/>
    </location>
</feature>
<dbReference type="InterPro" id="IPR029058">
    <property type="entry name" value="AB_hydrolase_fold"/>
</dbReference>
<dbReference type="EC" id="3.4.21.26" evidence="3"/>
<evidence type="ECO:0000256" key="11">
    <source>
        <dbReference type="ARBA" id="ARBA00022825"/>
    </source>
</evidence>
<organism evidence="16 18">
    <name type="scientific">Rotaria magnacalcarata</name>
    <dbReference type="NCBI Taxonomy" id="392030"/>
    <lineage>
        <taxon>Eukaryota</taxon>
        <taxon>Metazoa</taxon>
        <taxon>Spiralia</taxon>
        <taxon>Gnathifera</taxon>
        <taxon>Rotifera</taxon>
        <taxon>Eurotatoria</taxon>
        <taxon>Bdelloidea</taxon>
        <taxon>Philodinida</taxon>
        <taxon>Philodinidae</taxon>
        <taxon>Rotaria</taxon>
    </lineage>
</organism>
<evidence type="ECO:0000313" key="18">
    <source>
        <dbReference type="Proteomes" id="UP000663866"/>
    </source>
</evidence>
<comment type="catalytic activity">
    <reaction evidence="1">
        <text>Hydrolysis of Pro-|-Xaa &gt;&gt; Ala-|-Xaa in oligopeptides.</text>
        <dbReference type="EC" id="3.4.21.26"/>
    </reaction>
</comment>
<evidence type="ECO:0000256" key="10">
    <source>
        <dbReference type="ARBA" id="ARBA00022801"/>
    </source>
</evidence>
<dbReference type="GO" id="GO:0006400">
    <property type="term" value="P:tRNA modification"/>
    <property type="evidence" value="ECO:0007669"/>
    <property type="project" value="UniProtKB-ARBA"/>
</dbReference>
<sequence>MSANIKYPTIRRDPTVSDIYGDKSSSPITVNDPYRWLEDPDSEETASFVAEQNVISQAYLNNISYRTQFFEHLKEVFNIPKFSCPSKQPNGKYYYFMNTGLQHQDVYYELDSLSKSTEQAQVLIDPNTFSEDGTVAIQSINFSYDGKTLCYSVSDAGSDWSTIYFMDVATRNKLNDVIIRTKFSSLRWTTDNQGIFYSTYAGALDNVTSIKDSSHSTEKETKTAEDKDIQKKEEAANEVVPTTIEVTRTDIQEVYFHRLGTPRSSDICLARCTDDLNEHFFSVETSDDGQYLIANISIGTLRENKIWFLPLSKLSDSIVEKPNWTKLIDHMDFIYDFVTSQDDLLYFKTNDQAENFRLISMNAKTKEIKEIISEDKNNLLEDITRVYDKYFLVRYLSHVKSVLYLFEMKSGRQLRKFDLPIGTISIWGDQHESEIFIRLESFLSPTTIFSCDLAQSLDTSLTIFKRIEFDGLDLNTLTTEQVFVDSNGLDPSNPVKVPMFLVHRKDLKKDGQNPTHIYVYGGFSTAMKPFFSIASLLWIHHFNGVFAVANVRGGAEYGEVWHKDGYKSKKKNTYLDLCACAEWLVSNKYTQTDKLSMAGGSNGGLTVAACANMRPDLFACTIVQVGVLDLYRYHKFTIGYYWCGEYGNPDLPAEFEWVKTISPLHNIPMNPTTFPAILVTTADHDDRVVPAHSFKYISQLQYQLGETMNRLGRPLISRIDVRAGHGAGKPTIKRIEELSDMYSLLQKSSLSIKAIVLLSEMTSPRAKLTENLQSLCHEHGLAWDDQLSNDIPRKWRIYGDMLLLSSSRCFVDSRWITHIPSDQFWSTVARSFGSSIKRIAFEGSIKDDDFRSPNTRLVLGSDPWVYLIENGIKFSYNVDKSMFCAGNNTERMRMGRMSCVNETIVDLYVGIGYFTLPFLVHGHARHVYACEWNPDSMEALRRNLQANHIDDDRYTLLLGDNQSTCPVGVADRCNLGLIPSSEASWPIACRALRPEGGRLHVHGVVNTKEETHDQYSEKVRQRIETIMRDIHRERNNYKCEIEHIEKVKPYGPRLDHLVVDLLLTEIPP</sequence>
<evidence type="ECO:0000313" key="17">
    <source>
        <dbReference type="EMBL" id="CAF3951733.1"/>
    </source>
</evidence>
<dbReference type="FunFam" id="3.40.50.1820:FF:000005">
    <property type="entry name" value="Prolyl endopeptidase"/>
    <property type="match status" value="1"/>
</dbReference>
<keyword evidence="11" id="KW-0720">Serine protease</keyword>
<dbReference type="SUPFAM" id="SSF50993">
    <property type="entry name" value="Peptidase/esterase 'gauge' domain"/>
    <property type="match status" value="1"/>
</dbReference>
<dbReference type="GO" id="GO:0006508">
    <property type="term" value="P:proteolysis"/>
    <property type="evidence" value="ECO:0007669"/>
    <property type="project" value="UniProtKB-KW"/>
</dbReference>
<dbReference type="GO" id="GO:0032259">
    <property type="term" value="P:methylation"/>
    <property type="evidence" value="ECO:0007669"/>
    <property type="project" value="UniProtKB-KW"/>
</dbReference>
<gene>
    <name evidence="16" type="ORF">OVN521_LOCUS228</name>
    <name evidence="17" type="ORF">SMN809_LOCUS9287</name>
    <name evidence="15" type="ORF">UXM345_LOCUS104</name>
</gene>
<keyword evidence="6" id="KW-0645">Protease</keyword>
<dbReference type="Gene3D" id="3.40.50.1820">
    <property type="entry name" value="alpha/beta hydrolase"/>
    <property type="match status" value="1"/>
</dbReference>
<keyword evidence="5" id="KW-0489">Methyltransferase</keyword>
<dbReference type="Proteomes" id="UP000663842">
    <property type="component" value="Unassembled WGS sequence"/>
</dbReference>
<dbReference type="Gene3D" id="3.40.50.150">
    <property type="entry name" value="Vaccinia Virus protein VP39"/>
    <property type="match status" value="1"/>
</dbReference>
<dbReference type="Pfam" id="PF02897">
    <property type="entry name" value="Peptidase_S9_N"/>
    <property type="match status" value="2"/>
</dbReference>
<evidence type="ECO:0000256" key="4">
    <source>
        <dbReference type="ARBA" id="ARBA00016310"/>
    </source>
</evidence>
<dbReference type="InterPro" id="IPR023302">
    <property type="entry name" value="Pept_S9A_N"/>
</dbReference>
<feature type="compositionally biased region" description="Basic and acidic residues" evidence="13">
    <location>
        <begin position="212"/>
        <end position="235"/>
    </location>
</feature>
<keyword evidence="7" id="KW-0808">Transferase</keyword>
<comment type="similarity">
    <text evidence="2">Belongs to the peptidase S9A family.</text>
</comment>
<dbReference type="InterPro" id="IPR002470">
    <property type="entry name" value="Peptidase_S9A"/>
</dbReference>
<evidence type="ECO:0000256" key="6">
    <source>
        <dbReference type="ARBA" id="ARBA00022670"/>
    </source>
</evidence>
<dbReference type="PRINTS" id="PR00862">
    <property type="entry name" value="PROLIGOPTASE"/>
</dbReference>
<keyword evidence="9" id="KW-0819">tRNA processing</keyword>
<keyword evidence="10" id="KW-0378">Hydrolase</keyword>
<evidence type="ECO:0000313" key="16">
    <source>
        <dbReference type="EMBL" id="CAF3735235.1"/>
    </source>
</evidence>